<organism evidence="1 2">
    <name type="scientific">Candidatus Methylumidiphilus alinenensis</name>
    <dbReference type="NCBI Taxonomy" id="2202197"/>
    <lineage>
        <taxon>Bacteria</taxon>
        <taxon>Pseudomonadati</taxon>
        <taxon>Pseudomonadota</taxon>
        <taxon>Gammaproteobacteria</taxon>
        <taxon>Methylococcales</taxon>
        <taxon>Candidatus Methylumidiphilus</taxon>
    </lineage>
</organism>
<evidence type="ECO:0000313" key="1">
    <source>
        <dbReference type="EMBL" id="PZN72958.1"/>
    </source>
</evidence>
<dbReference type="Proteomes" id="UP000249396">
    <property type="component" value="Unassembled WGS sequence"/>
</dbReference>
<protein>
    <submittedName>
        <fullName evidence="1">Uncharacterized protein</fullName>
    </submittedName>
</protein>
<reference evidence="1 2" key="1">
    <citation type="journal article" date="2018" name="Aquat. Microb. Ecol.">
        <title>Gammaproteobacterial methanotrophs dominate.</title>
        <authorList>
            <person name="Rissanen A.J."/>
            <person name="Saarenheimo J."/>
            <person name="Tiirola M."/>
            <person name="Peura S."/>
            <person name="Aalto S.L."/>
            <person name="Karvinen A."/>
            <person name="Nykanen H."/>
        </authorList>
    </citation>
    <scope>NUCLEOTIDE SEQUENCE [LARGE SCALE GENOMIC DNA]</scope>
    <source>
        <strain evidence="1">AMbin10</strain>
    </source>
</reference>
<dbReference type="EMBL" id="QJPH01000471">
    <property type="protein sequence ID" value="PZN72958.1"/>
    <property type="molecule type" value="Genomic_DNA"/>
</dbReference>
<sequence length="440" mass="50515">MEQTELKNLLESLCRTLNDRHSSSEKCFVEKWILLDGGGTDLISFERTDFSVSATIFRTKNETPYIQLLNYIEGLEPVRVIVPIAGYNTKPEQLVTKLLKRAYVASEEKFDADRLFHSLIEFLALLSKESHDFSAVGRLLGVCLDVDCIELSEEVNLVRLDNDAINERQPEIRNLSSHPVILDYSNSNVEIRIRKTFQIVPHSEHSYFNIGNKAREEFSNIIDLVVKTIKLYRTGVYYIYPRSFSSPLVEGGESFPMDIKYIRPSDIQKFNESDAGKLKESFLLVKDTIQNDQVLARSFSRFLIGVDERIAEERIVDFVIAWESILLTCKGDSIKAEQIYRFSLNGAALLSFVDSSLNFIEMKEFMTNCYNIRSNIVHGADKSNNNKILKKLNFISLDAVNTRISELYRKTISRLASIDINERPYKAENGWEILLRQKSV</sequence>
<evidence type="ECO:0000313" key="2">
    <source>
        <dbReference type="Proteomes" id="UP000249396"/>
    </source>
</evidence>
<accession>A0A2W4QYG1</accession>
<proteinExistence type="predicted"/>
<name>A0A2W4QYG1_9GAMM</name>
<dbReference type="AlphaFoldDB" id="A0A2W4QYG1"/>
<comment type="caution">
    <text evidence="1">The sequence shown here is derived from an EMBL/GenBank/DDBJ whole genome shotgun (WGS) entry which is preliminary data.</text>
</comment>
<gene>
    <name evidence="1" type="ORF">DM484_23570</name>
</gene>